<keyword evidence="4" id="KW-1185">Reference proteome</keyword>
<keyword evidence="2" id="KW-1133">Transmembrane helix</keyword>
<dbReference type="Proteomes" id="UP000800094">
    <property type="component" value="Unassembled WGS sequence"/>
</dbReference>
<protein>
    <submittedName>
        <fullName evidence="3">Uncharacterized protein</fullName>
    </submittedName>
</protein>
<dbReference type="AlphaFoldDB" id="A0A6A6IV34"/>
<dbReference type="GeneID" id="54586160"/>
<dbReference type="EMBL" id="ML987191">
    <property type="protein sequence ID" value="KAF2253470.1"/>
    <property type="molecule type" value="Genomic_DNA"/>
</dbReference>
<sequence>MAARRLDSPTAVSPSSSSCGRQRSSMTPNPPSTARIVPPTEQNQFLATLFSYFPLPPPAPTPLDRVLFIPYCVLAIYFLDIQLIVGGLTLVMLLMAGLYFAWMSYCHVKGFVVMGYEGAMECYRWESFWEREEG</sequence>
<feature type="transmembrane region" description="Helical" evidence="2">
    <location>
        <begin position="68"/>
        <end position="101"/>
    </location>
</feature>
<proteinExistence type="predicted"/>
<keyword evidence="2" id="KW-0812">Transmembrane</keyword>
<feature type="region of interest" description="Disordered" evidence="1">
    <location>
        <begin position="1"/>
        <end position="37"/>
    </location>
</feature>
<dbReference type="PROSITE" id="PS51257">
    <property type="entry name" value="PROKAR_LIPOPROTEIN"/>
    <property type="match status" value="1"/>
</dbReference>
<dbReference type="RefSeq" id="XP_033688474.1">
    <property type="nucleotide sequence ID" value="XM_033832830.1"/>
</dbReference>
<evidence type="ECO:0000256" key="2">
    <source>
        <dbReference type="SAM" id="Phobius"/>
    </source>
</evidence>
<name>A0A6A6IV34_9PLEO</name>
<evidence type="ECO:0000313" key="3">
    <source>
        <dbReference type="EMBL" id="KAF2253470.1"/>
    </source>
</evidence>
<gene>
    <name evidence="3" type="ORF">BU26DRAFT_560770</name>
</gene>
<evidence type="ECO:0000256" key="1">
    <source>
        <dbReference type="SAM" id="MobiDB-lite"/>
    </source>
</evidence>
<reference evidence="3" key="1">
    <citation type="journal article" date="2020" name="Stud. Mycol.">
        <title>101 Dothideomycetes genomes: a test case for predicting lifestyles and emergence of pathogens.</title>
        <authorList>
            <person name="Haridas S."/>
            <person name="Albert R."/>
            <person name="Binder M."/>
            <person name="Bloem J."/>
            <person name="Labutti K."/>
            <person name="Salamov A."/>
            <person name="Andreopoulos B."/>
            <person name="Baker S."/>
            <person name="Barry K."/>
            <person name="Bills G."/>
            <person name="Bluhm B."/>
            <person name="Cannon C."/>
            <person name="Castanera R."/>
            <person name="Culley D."/>
            <person name="Daum C."/>
            <person name="Ezra D."/>
            <person name="Gonzalez J."/>
            <person name="Henrissat B."/>
            <person name="Kuo A."/>
            <person name="Liang C."/>
            <person name="Lipzen A."/>
            <person name="Lutzoni F."/>
            <person name="Magnuson J."/>
            <person name="Mondo S."/>
            <person name="Nolan M."/>
            <person name="Ohm R."/>
            <person name="Pangilinan J."/>
            <person name="Park H.-J."/>
            <person name="Ramirez L."/>
            <person name="Alfaro M."/>
            <person name="Sun H."/>
            <person name="Tritt A."/>
            <person name="Yoshinaga Y."/>
            <person name="Zwiers L.-H."/>
            <person name="Turgeon B."/>
            <person name="Goodwin S."/>
            <person name="Spatafora J."/>
            <person name="Crous P."/>
            <person name="Grigoriev I."/>
        </authorList>
    </citation>
    <scope>NUCLEOTIDE SEQUENCE</scope>
    <source>
        <strain evidence="3">CBS 122368</strain>
    </source>
</reference>
<accession>A0A6A6IV34</accession>
<organism evidence="3 4">
    <name type="scientific">Trematosphaeria pertusa</name>
    <dbReference type="NCBI Taxonomy" id="390896"/>
    <lineage>
        <taxon>Eukaryota</taxon>
        <taxon>Fungi</taxon>
        <taxon>Dikarya</taxon>
        <taxon>Ascomycota</taxon>
        <taxon>Pezizomycotina</taxon>
        <taxon>Dothideomycetes</taxon>
        <taxon>Pleosporomycetidae</taxon>
        <taxon>Pleosporales</taxon>
        <taxon>Massarineae</taxon>
        <taxon>Trematosphaeriaceae</taxon>
        <taxon>Trematosphaeria</taxon>
    </lineage>
</organism>
<keyword evidence="2" id="KW-0472">Membrane</keyword>
<evidence type="ECO:0000313" key="4">
    <source>
        <dbReference type="Proteomes" id="UP000800094"/>
    </source>
</evidence>
<feature type="compositionally biased region" description="Low complexity" evidence="1">
    <location>
        <begin position="13"/>
        <end position="25"/>
    </location>
</feature>